<dbReference type="OrthoDB" id="248923at2759"/>
<dbReference type="GO" id="GO:0005524">
    <property type="term" value="F:ATP binding"/>
    <property type="evidence" value="ECO:0007669"/>
    <property type="project" value="UniProtKB-KW"/>
</dbReference>
<dbReference type="AlphaFoldDB" id="A0A024G7X4"/>
<dbReference type="InterPro" id="IPR000719">
    <property type="entry name" value="Prot_kinase_dom"/>
</dbReference>
<sequence>MIALKKIAIFDVMNAVAREKTLKEVRLVQSVQHKSIIEYTDTFIEERELYIAFEWASAGDLKRQIRKANERHIRFDEASIWKYFTQLCSAILYLHREKRIMHRDLKPANIFLTSEGQIKLGDLGLGRQFSENTFEAHSKVGTPLYMSPEVLRGEPYDWSSDIWSLGCILYELIMLRNPFKSDGLNLHGLFIKINKGEYEPLPLMYSKRLRGLVTQMLALNAASRLSIDRVWECCQRATSTFGINVHRNYRKETITTAIESQALKATNETGEYRFSTISEGNAQLSDEETHNRQYKTAVLMEAVLDKLGLLRYKPQCVDSISPDFFMIELKHEDRRSDERFEEMCACSLWLLKKIGLVLYCEVEELMRQPRIRALQTLIALAERVNPSLRQIMVQTLVPGSGYFVCVFLNSLCDEAVRIHAFYRPIYNHNHLRDSHPDEDLTTSSTSTDCDEATLSLPSINVDCTYLARTHDRAGKKKDELEGRGYILPTVSKAVWIEEVERVRRRLETLRFQLAPNHHIHDCPWRVHLVALRRYEGLEEYLRPPTRQRLTLLSQAWIVVILSNHMME</sequence>
<proteinExistence type="predicted"/>
<comment type="catalytic activity">
    <reaction evidence="7">
        <text>L-threonyl-[protein] + ATP = O-phospho-L-threonyl-[protein] + ADP + H(+)</text>
        <dbReference type="Rhea" id="RHEA:46608"/>
        <dbReference type="Rhea" id="RHEA-COMP:11060"/>
        <dbReference type="Rhea" id="RHEA-COMP:11605"/>
        <dbReference type="ChEBI" id="CHEBI:15378"/>
        <dbReference type="ChEBI" id="CHEBI:30013"/>
        <dbReference type="ChEBI" id="CHEBI:30616"/>
        <dbReference type="ChEBI" id="CHEBI:61977"/>
        <dbReference type="ChEBI" id="CHEBI:456216"/>
        <dbReference type="EC" id="2.7.11.1"/>
    </reaction>
</comment>
<dbReference type="InterPro" id="IPR008271">
    <property type="entry name" value="Ser/Thr_kinase_AS"/>
</dbReference>
<accession>A0A024G7X4</accession>
<comment type="catalytic activity">
    <reaction evidence="8">
        <text>L-seryl-[protein] + ATP = O-phospho-L-seryl-[protein] + ADP + H(+)</text>
        <dbReference type="Rhea" id="RHEA:17989"/>
        <dbReference type="Rhea" id="RHEA-COMP:9863"/>
        <dbReference type="Rhea" id="RHEA-COMP:11604"/>
        <dbReference type="ChEBI" id="CHEBI:15378"/>
        <dbReference type="ChEBI" id="CHEBI:29999"/>
        <dbReference type="ChEBI" id="CHEBI:30616"/>
        <dbReference type="ChEBI" id="CHEBI:83421"/>
        <dbReference type="ChEBI" id="CHEBI:456216"/>
        <dbReference type="EC" id="2.7.11.1"/>
    </reaction>
</comment>
<evidence type="ECO:0000313" key="11">
    <source>
        <dbReference type="Proteomes" id="UP000053237"/>
    </source>
</evidence>
<dbReference type="PANTHER" id="PTHR44899:SF3">
    <property type="entry name" value="SERINE_THREONINE-PROTEIN KINASE NEK1"/>
    <property type="match status" value="1"/>
</dbReference>
<keyword evidence="4" id="KW-0547">Nucleotide-binding</keyword>
<dbReference type="EMBL" id="CAIX01000041">
    <property type="protein sequence ID" value="CCI42956.1"/>
    <property type="molecule type" value="Genomic_DNA"/>
</dbReference>
<dbReference type="InterPro" id="IPR019530">
    <property type="entry name" value="Intra-flagellar_transport_57"/>
</dbReference>
<evidence type="ECO:0000256" key="7">
    <source>
        <dbReference type="ARBA" id="ARBA00047899"/>
    </source>
</evidence>
<evidence type="ECO:0000256" key="6">
    <source>
        <dbReference type="ARBA" id="ARBA00022840"/>
    </source>
</evidence>
<evidence type="ECO:0000256" key="8">
    <source>
        <dbReference type="ARBA" id="ARBA00048679"/>
    </source>
</evidence>
<dbReference type="Pfam" id="PF10498">
    <property type="entry name" value="IFT57"/>
    <property type="match status" value="1"/>
</dbReference>
<dbReference type="GO" id="GO:0004674">
    <property type="term" value="F:protein serine/threonine kinase activity"/>
    <property type="evidence" value="ECO:0007669"/>
    <property type="project" value="UniProtKB-KW"/>
</dbReference>
<dbReference type="SMART" id="SM00220">
    <property type="entry name" value="S_TKc"/>
    <property type="match status" value="1"/>
</dbReference>
<reference evidence="10 11" key="1">
    <citation type="submission" date="2012-05" db="EMBL/GenBank/DDBJ databases">
        <title>Recombination and specialization in a pathogen metapopulation.</title>
        <authorList>
            <person name="Gardiner A."/>
            <person name="Kemen E."/>
            <person name="Schultz-Larsen T."/>
            <person name="MacLean D."/>
            <person name="Van Oosterhout C."/>
            <person name="Jones J.D.G."/>
        </authorList>
    </citation>
    <scope>NUCLEOTIDE SEQUENCE [LARGE SCALE GENOMIC DNA]</scope>
    <source>
        <strain evidence="10 11">Ac Nc2</strain>
    </source>
</reference>
<gene>
    <name evidence="10" type="ORF">BN9_037400</name>
</gene>
<protein>
    <recommendedName>
        <fullName evidence="1">non-specific serine/threonine protein kinase</fullName>
        <ecNumber evidence="1">2.7.11.1</ecNumber>
    </recommendedName>
</protein>
<dbReference type="STRING" id="65357.A0A024G7X4"/>
<evidence type="ECO:0000256" key="4">
    <source>
        <dbReference type="ARBA" id="ARBA00022741"/>
    </source>
</evidence>
<dbReference type="InterPro" id="IPR011009">
    <property type="entry name" value="Kinase-like_dom_sf"/>
</dbReference>
<keyword evidence="6" id="KW-0067">ATP-binding</keyword>
<evidence type="ECO:0000256" key="2">
    <source>
        <dbReference type="ARBA" id="ARBA00022527"/>
    </source>
</evidence>
<dbReference type="PROSITE" id="PS50011">
    <property type="entry name" value="PROTEIN_KINASE_DOM"/>
    <property type="match status" value="1"/>
</dbReference>
<keyword evidence="5" id="KW-0418">Kinase</keyword>
<comment type="caution">
    <text evidence="10">The sequence shown here is derived from an EMBL/GenBank/DDBJ whole genome shotgun (WGS) entry which is preliminary data.</text>
</comment>
<evidence type="ECO:0000256" key="3">
    <source>
        <dbReference type="ARBA" id="ARBA00022679"/>
    </source>
</evidence>
<dbReference type="EC" id="2.7.11.1" evidence="1"/>
<dbReference type="SUPFAM" id="SSF56112">
    <property type="entry name" value="Protein kinase-like (PK-like)"/>
    <property type="match status" value="1"/>
</dbReference>
<keyword evidence="11" id="KW-1185">Reference proteome</keyword>
<keyword evidence="2" id="KW-0723">Serine/threonine-protein kinase</keyword>
<dbReference type="PANTHER" id="PTHR44899">
    <property type="entry name" value="CAMK FAMILY PROTEIN KINASE"/>
    <property type="match status" value="1"/>
</dbReference>
<keyword evidence="3" id="KW-0808">Transferase</keyword>
<organism evidence="10 11">
    <name type="scientific">Albugo candida</name>
    <dbReference type="NCBI Taxonomy" id="65357"/>
    <lineage>
        <taxon>Eukaryota</taxon>
        <taxon>Sar</taxon>
        <taxon>Stramenopiles</taxon>
        <taxon>Oomycota</taxon>
        <taxon>Peronosporomycetes</taxon>
        <taxon>Albuginales</taxon>
        <taxon>Albuginaceae</taxon>
        <taxon>Albugo</taxon>
    </lineage>
</organism>
<dbReference type="PROSITE" id="PS00108">
    <property type="entry name" value="PROTEIN_KINASE_ST"/>
    <property type="match status" value="1"/>
</dbReference>
<evidence type="ECO:0000256" key="5">
    <source>
        <dbReference type="ARBA" id="ARBA00022777"/>
    </source>
</evidence>
<evidence type="ECO:0000256" key="1">
    <source>
        <dbReference type="ARBA" id="ARBA00012513"/>
    </source>
</evidence>
<dbReference type="Gene3D" id="1.10.510.10">
    <property type="entry name" value="Transferase(Phosphotransferase) domain 1"/>
    <property type="match status" value="1"/>
</dbReference>
<dbReference type="InParanoid" id="A0A024G7X4"/>
<name>A0A024G7X4_9STRA</name>
<evidence type="ECO:0000259" key="9">
    <source>
        <dbReference type="PROSITE" id="PS50011"/>
    </source>
</evidence>
<evidence type="ECO:0000313" key="10">
    <source>
        <dbReference type="EMBL" id="CCI42956.1"/>
    </source>
</evidence>
<feature type="domain" description="Protein kinase" evidence="9">
    <location>
        <begin position="1"/>
        <end position="241"/>
    </location>
</feature>
<dbReference type="InterPro" id="IPR051131">
    <property type="entry name" value="NEK_Ser/Thr_kinase_NIMA"/>
</dbReference>
<dbReference type="Proteomes" id="UP000053237">
    <property type="component" value="Unassembled WGS sequence"/>
</dbReference>
<dbReference type="Pfam" id="PF00069">
    <property type="entry name" value="Pkinase"/>
    <property type="match status" value="1"/>
</dbReference>